<organism evidence="1 2">
    <name type="scientific">Brassica napus</name>
    <name type="common">Rape</name>
    <dbReference type="NCBI Taxonomy" id="3708"/>
    <lineage>
        <taxon>Eukaryota</taxon>
        <taxon>Viridiplantae</taxon>
        <taxon>Streptophyta</taxon>
        <taxon>Embryophyta</taxon>
        <taxon>Tracheophyta</taxon>
        <taxon>Spermatophyta</taxon>
        <taxon>Magnoliopsida</taxon>
        <taxon>eudicotyledons</taxon>
        <taxon>Gunneridae</taxon>
        <taxon>Pentapetalae</taxon>
        <taxon>rosids</taxon>
        <taxon>malvids</taxon>
        <taxon>Brassicales</taxon>
        <taxon>Brassicaceae</taxon>
        <taxon>Brassiceae</taxon>
        <taxon>Brassica</taxon>
    </lineage>
</organism>
<dbReference type="STRING" id="3708.A0A078IAW6"/>
<dbReference type="Gramene" id="CDY46388">
    <property type="protein sequence ID" value="CDY46388"/>
    <property type="gene ID" value="GSBRNA2T00083930001"/>
</dbReference>
<dbReference type="AlphaFoldDB" id="A0A078IAW6"/>
<name>A0A078IAW6_BRANA</name>
<evidence type="ECO:0000313" key="1">
    <source>
        <dbReference type="EMBL" id="CDY46388.1"/>
    </source>
</evidence>
<dbReference type="Proteomes" id="UP000028999">
    <property type="component" value="Unassembled WGS sequence"/>
</dbReference>
<sequence>MVVAQFWSQSYYSFKKHKPIVCIYLRNEIIGEGTKVKVEQKIDPSIYVGSFNKRCLTCQVSTRAQQMDRLLREHVDLNNFESQGLKAKR</sequence>
<reference evidence="1 2" key="1">
    <citation type="journal article" date="2014" name="Science">
        <title>Plant genetics. Early allopolyploid evolution in the post-Neolithic Brassica napus oilseed genome.</title>
        <authorList>
            <person name="Chalhoub B."/>
            <person name="Denoeud F."/>
            <person name="Liu S."/>
            <person name="Parkin I.A."/>
            <person name="Tang H."/>
            <person name="Wang X."/>
            <person name="Chiquet J."/>
            <person name="Belcram H."/>
            <person name="Tong C."/>
            <person name="Samans B."/>
            <person name="Correa M."/>
            <person name="Da Silva C."/>
            <person name="Just J."/>
            <person name="Falentin C."/>
            <person name="Koh C.S."/>
            <person name="Le Clainche I."/>
            <person name="Bernard M."/>
            <person name="Bento P."/>
            <person name="Noel B."/>
            <person name="Labadie K."/>
            <person name="Alberti A."/>
            <person name="Charles M."/>
            <person name="Arnaud D."/>
            <person name="Guo H."/>
            <person name="Daviaud C."/>
            <person name="Alamery S."/>
            <person name="Jabbari K."/>
            <person name="Zhao M."/>
            <person name="Edger P.P."/>
            <person name="Chelaifa H."/>
            <person name="Tack D."/>
            <person name="Lassalle G."/>
            <person name="Mestiri I."/>
            <person name="Schnel N."/>
            <person name="Le Paslier M.C."/>
            <person name="Fan G."/>
            <person name="Renault V."/>
            <person name="Bayer P.E."/>
            <person name="Golicz A.A."/>
            <person name="Manoli S."/>
            <person name="Lee T.H."/>
            <person name="Thi V.H."/>
            <person name="Chalabi S."/>
            <person name="Hu Q."/>
            <person name="Fan C."/>
            <person name="Tollenaere R."/>
            <person name="Lu Y."/>
            <person name="Battail C."/>
            <person name="Shen J."/>
            <person name="Sidebottom C.H."/>
            <person name="Wang X."/>
            <person name="Canaguier A."/>
            <person name="Chauveau A."/>
            <person name="Berard A."/>
            <person name="Deniot G."/>
            <person name="Guan M."/>
            <person name="Liu Z."/>
            <person name="Sun F."/>
            <person name="Lim Y.P."/>
            <person name="Lyons E."/>
            <person name="Town C.D."/>
            <person name="Bancroft I."/>
            <person name="Wang X."/>
            <person name="Meng J."/>
            <person name="Ma J."/>
            <person name="Pires J.C."/>
            <person name="King G.J."/>
            <person name="Brunel D."/>
            <person name="Delourme R."/>
            <person name="Renard M."/>
            <person name="Aury J.M."/>
            <person name="Adams K.L."/>
            <person name="Batley J."/>
            <person name="Snowdon R.J."/>
            <person name="Tost J."/>
            <person name="Edwards D."/>
            <person name="Zhou Y."/>
            <person name="Hua W."/>
            <person name="Sharpe A.G."/>
            <person name="Paterson A.H."/>
            <person name="Guan C."/>
            <person name="Wincker P."/>
        </authorList>
    </citation>
    <scope>NUCLEOTIDE SEQUENCE [LARGE SCALE GENOMIC DNA]</scope>
    <source>
        <strain evidence="2">cv. Darmor-bzh</strain>
    </source>
</reference>
<protein>
    <submittedName>
        <fullName evidence="1">BnaC04g33070D protein</fullName>
    </submittedName>
</protein>
<accession>A0A078IAW6</accession>
<dbReference type="PaxDb" id="3708-A0A078IAW6"/>
<dbReference type="EMBL" id="LK032665">
    <property type="protein sequence ID" value="CDY46388.1"/>
    <property type="molecule type" value="Genomic_DNA"/>
</dbReference>
<gene>
    <name evidence="1" type="primary">BnaC04g33070D</name>
    <name evidence="1" type="ORF">GSBRNA2T00083930001</name>
</gene>
<keyword evidence="2" id="KW-1185">Reference proteome</keyword>
<proteinExistence type="predicted"/>
<evidence type="ECO:0000313" key="2">
    <source>
        <dbReference type="Proteomes" id="UP000028999"/>
    </source>
</evidence>